<reference evidence="3" key="1">
    <citation type="submission" date="2013-11" db="EMBL/GenBank/DDBJ databases">
        <title>Genome sequence of the fusiform rust pathogen reveals effectors for host alternation and coevolution with pine.</title>
        <authorList>
            <consortium name="DOE Joint Genome Institute"/>
            <person name="Smith K."/>
            <person name="Pendleton A."/>
            <person name="Kubisiak T."/>
            <person name="Anderson C."/>
            <person name="Salamov A."/>
            <person name="Aerts A."/>
            <person name="Riley R."/>
            <person name="Clum A."/>
            <person name="Lindquist E."/>
            <person name="Ence D."/>
            <person name="Campbell M."/>
            <person name="Kronenberg Z."/>
            <person name="Feau N."/>
            <person name="Dhillon B."/>
            <person name="Hamelin R."/>
            <person name="Burleigh J."/>
            <person name="Smith J."/>
            <person name="Yandell M."/>
            <person name="Nelson C."/>
            <person name="Grigoriev I."/>
            <person name="Davis J."/>
        </authorList>
    </citation>
    <scope>NUCLEOTIDE SEQUENCE</scope>
    <source>
        <strain evidence="3">G11</strain>
    </source>
</reference>
<evidence type="ECO:0000313" key="4">
    <source>
        <dbReference type="Proteomes" id="UP000886653"/>
    </source>
</evidence>
<feature type="region of interest" description="Disordered" evidence="1">
    <location>
        <begin position="143"/>
        <end position="185"/>
    </location>
</feature>
<name>A0A9P6TG02_9BASI</name>
<dbReference type="AlphaFoldDB" id="A0A9P6TG02"/>
<keyword evidence="2" id="KW-0732">Signal</keyword>
<organism evidence="3 4">
    <name type="scientific">Cronartium quercuum f. sp. fusiforme G11</name>
    <dbReference type="NCBI Taxonomy" id="708437"/>
    <lineage>
        <taxon>Eukaryota</taxon>
        <taxon>Fungi</taxon>
        <taxon>Dikarya</taxon>
        <taxon>Basidiomycota</taxon>
        <taxon>Pucciniomycotina</taxon>
        <taxon>Pucciniomycetes</taxon>
        <taxon>Pucciniales</taxon>
        <taxon>Coleosporiaceae</taxon>
        <taxon>Cronartium</taxon>
    </lineage>
</organism>
<evidence type="ECO:0000313" key="3">
    <source>
        <dbReference type="EMBL" id="KAG0151236.1"/>
    </source>
</evidence>
<keyword evidence="4" id="KW-1185">Reference proteome</keyword>
<feature type="compositionally biased region" description="Polar residues" evidence="1">
    <location>
        <begin position="170"/>
        <end position="185"/>
    </location>
</feature>
<feature type="compositionally biased region" description="Basic and acidic residues" evidence="1">
    <location>
        <begin position="145"/>
        <end position="165"/>
    </location>
</feature>
<proteinExistence type="predicted"/>
<sequence length="281" mass="31345">MLFCSKGSKPIIKQPRKIKIQKLVLLFALVSPLVACVSSQDHRPHKKRCNYVDDGFLLKDCGYAPTKEAFTEFLKTQASEVARLAQEFPCGFTSCPKFKRDLEFHYQSSSTPTSKAHEERLLSSSPVITTKISDGYHSSFSSEKTIVDKKQEDDKSASPVKKTEELNVEYDTQSSPNGPMNNDNPTRISYTTLTGESEGYKETHFVASEFVDAMFDEYGGLRAIPYLDSSPPPTSSAAYEALEVSIIKPVNNEEGLAIDSLIDTRDQISEEKAKKEAKFLD</sequence>
<gene>
    <name evidence="3" type="ORF">CROQUDRAFT_130189</name>
</gene>
<evidence type="ECO:0000256" key="1">
    <source>
        <dbReference type="SAM" id="MobiDB-lite"/>
    </source>
</evidence>
<evidence type="ECO:0000256" key="2">
    <source>
        <dbReference type="SAM" id="SignalP"/>
    </source>
</evidence>
<comment type="caution">
    <text evidence="3">The sequence shown here is derived from an EMBL/GenBank/DDBJ whole genome shotgun (WGS) entry which is preliminary data.</text>
</comment>
<dbReference type="EMBL" id="MU167214">
    <property type="protein sequence ID" value="KAG0151236.1"/>
    <property type="molecule type" value="Genomic_DNA"/>
</dbReference>
<evidence type="ECO:0008006" key="5">
    <source>
        <dbReference type="Google" id="ProtNLM"/>
    </source>
</evidence>
<feature type="chain" id="PRO_5040486020" description="Lipoprotein" evidence="2">
    <location>
        <begin position="40"/>
        <end position="281"/>
    </location>
</feature>
<protein>
    <recommendedName>
        <fullName evidence="5">Lipoprotein</fullName>
    </recommendedName>
</protein>
<dbReference type="OrthoDB" id="2498277at2759"/>
<dbReference type="Proteomes" id="UP000886653">
    <property type="component" value="Unassembled WGS sequence"/>
</dbReference>
<accession>A0A9P6TG02</accession>
<feature type="signal peptide" evidence="2">
    <location>
        <begin position="1"/>
        <end position="39"/>
    </location>
</feature>